<dbReference type="InterPro" id="IPR001000">
    <property type="entry name" value="GH10_dom"/>
</dbReference>
<keyword evidence="4" id="KW-0624">Polysaccharide degradation</keyword>
<gene>
    <name evidence="8" type="primary">LOC105044067</name>
</gene>
<dbReference type="InterPro" id="IPR017853">
    <property type="entry name" value="GH"/>
</dbReference>
<dbReference type="OrthoDB" id="3055998at2759"/>
<feature type="chain" id="PRO_5026875727" evidence="5">
    <location>
        <begin position="31"/>
        <end position="560"/>
    </location>
</feature>
<dbReference type="AlphaFoldDB" id="A0A6I9R477"/>
<feature type="domain" description="GH10" evidence="6">
    <location>
        <begin position="209"/>
        <end position="502"/>
    </location>
</feature>
<evidence type="ECO:0000259" key="6">
    <source>
        <dbReference type="PROSITE" id="PS51760"/>
    </source>
</evidence>
<reference evidence="8" key="1">
    <citation type="submission" date="2025-08" db="UniProtKB">
        <authorList>
            <consortium name="RefSeq"/>
        </authorList>
    </citation>
    <scope>IDENTIFICATION</scope>
</reference>
<dbReference type="InParanoid" id="A0A6I9R477"/>
<dbReference type="RefSeq" id="XP_010920164.1">
    <property type="nucleotide sequence ID" value="XM_010921862.3"/>
</dbReference>
<protein>
    <submittedName>
        <fullName evidence="8">Endo-1,4-beta-xylanase 5-like</fullName>
    </submittedName>
</protein>
<dbReference type="GO" id="GO:0000272">
    <property type="term" value="P:polysaccharide catabolic process"/>
    <property type="evidence" value="ECO:0007669"/>
    <property type="project" value="UniProtKB-KW"/>
</dbReference>
<dbReference type="SMART" id="SM00633">
    <property type="entry name" value="Glyco_10"/>
    <property type="match status" value="1"/>
</dbReference>
<dbReference type="GeneID" id="105044067"/>
<dbReference type="Pfam" id="PF00331">
    <property type="entry name" value="Glyco_hydro_10"/>
    <property type="match status" value="1"/>
</dbReference>
<evidence type="ECO:0000256" key="4">
    <source>
        <dbReference type="ARBA" id="ARBA00023326"/>
    </source>
</evidence>
<evidence type="ECO:0000256" key="2">
    <source>
        <dbReference type="ARBA" id="ARBA00022801"/>
    </source>
</evidence>
<dbReference type="InterPro" id="IPR044846">
    <property type="entry name" value="GH10"/>
</dbReference>
<feature type="signal peptide" evidence="5">
    <location>
        <begin position="1"/>
        <end position="30"/>
    </location>
</feature>
<accession>A0A6I9R477</accession>
<proteinExistence type="inferred from homology"/>
<comment type="similarity">
    <text evidence="1">Belongs to the glycosyl hydrolase 10 (cellulase F) family.</text>
</comment>
<dbReference type="PRINTS" id="PR00134">
    <property type="entry name" value="GLHYDRLASE10"/>
</dbReference>
<keyword evidence="2" id="KW-0378">Hydrolase</keyword>
<keyword evidence="5" id="KW-0732">Signal</keyword>
<evidence type="ECO:0000313" key="7">
    <source>
        <dbReference type="Proteomes" id="UP000504607"/>
    </source>
</evidence>
<sequence length="560" mass="62903">MRDQLSGLLGLFLMHLSWVFLQWHLPFGASYDGPPYDYYATTECKTHPEAPLYNGGILADRTGKIPMTYHKMETGVYSPAFVLYNLTGTTRYSFSCWVQIKGTYSTLLKARLSTESSTSCIGTALASSDCWSFLKGGFVLDSPSQTSILYFQNVDANNAIEISVTSPSLQPFSVEQWKTQQEENIRTRRKRAVTVHVSDSQGNHIVGASVTAQQLSKDFPFGSAIAKTILGNAAYQAWFSKRFNAAVFENELKWYTTEPEEGKLNYTLADDLLGFVRANQIVARGHNIFWEDPKYTPSWVQNLTGDELRAAVKSRINSLLTRYKGEFVHWDVSNEMLHFDFYEQRLGYNATLDFFATAQNSDPLATLFMNDFNVIETCDDVNSTVDSYASRLKDLKEGGAILEGVGLEGHFSKPNIPLMRAVLDKLATLKLPIWLTEIDISNYFDQKTQAIYLEEVLREGFSHPSVNGIMLWTAIHPYGCYQMCLTDGNFRNLPAGDVVDGLLQEWETKQAGGATNERGSYSFFGFLGEYKVSVSFGNKSTETTLSLTRGDETKHLNIQL</sequence>
<dbReference type="Gene3D" id="3.20.20.80">
    <property type="entry name" value="Glycosidases"/>
    <property type="match status" value="1"/>
</dbReference>
<organism evidence="7 8">
    <name type="scientific">Elaeis guineensis var. tenera</name>
    <name type="common">Oil palm</name>
    <dbReference type="NCBI Taxonomy" id="51953"/>
    <lineage>
        <taxon>Eukaryota</taxon>
        <taxon>Viridiplantae</taxon>
        <taxon>Streptophyta</taxon>
        <taxon>Embryophyta</taxon>
        <taxon>Tracheophyta</taxon>
        <taxon>Spermatophyta</taxon>
        <taxon>Magnoliopsida</taxon>
        <taxon>Liliopsida</taxon>
        <taxon>Arecaceae</taxon>
        <taxon>Arecoideae</taxon>
        <taxon>Cocoseae</taxon>
        <taxon>Elaeidinae</taxon>
        <taxon>Elaeis</taxon>
    </lineage>
</organism>
<evidence type="ECO:0000256" key="3">
    <source>
        <dbReference type="ARBA" id="ARBA00023277"/>
    </source>
</evidence>
<dbReference type="PANTHER" id="PTHR31490:SF3">
    <property type="entry name" value="GLYCOSYL HYDROLASE FAMILY 10 PROTEIN"/>
    <property type="match status" value="1"/>
</dbReference>
<keyword evidence="7" id="KW-1185">Reference proteome</keyword>
<dbReference type="Proteomes" id="UP000504607">
    <property type="component" value="Chromosome 4"/>
</dbReference>
<dbReference type="PANTHER" id="PTHR31490">
    <property type="entry name" value="GLYCOSYL HYDROLASE"/>
    <property type="match status" value="1"/>
</dbReference>
<dbReference type="SUPFAM" id="SSF51445">
    <property type="entry name" value="(Trans)glycosidases"/>
    <property type="match status" value="1"/>
</dbReference>
<evidence type="ECO:0000256" key="5">
    <source>
        <dbReference type="SAM" id="SignalP"/>
    </source>
</evidence>
<dbReference type="PROSITE" id="PS51760">
    <property type="entry name" value="GH10_2"/>
    <property type="match status" value="1"/>
</dbReference>
<evidence type="ECO:0000256" key="1">
    <source>
        <dbReference type="ARBA" id="ARBA00007495"/>
    </source>
</evidence>
<keyword evidence="3" id="KW-0119">Carbohydrate metabolism</keyword>
<name>A0A6I9R477_ELAGV</name>
<dbReference type="GO" id="GO:0031176">
    <property type="term" value="F:endo-1,4-beta-xylanase activity"/>
    <property type="evidence" value="ECO:0007669"/>
    <property type="project" value="UniProtKB-ARBA"/>
</dbReference>
<dbReference type="KEGG" id="egu:105044067"/>
<evidence type="ECO:0000313" key="8">
    <source>
        <dbReference type="RefSeq" id="XP_010920164.1"/>
    </source>
</evidence>